<reference evidence="1" key="2">
    <citation type="journal article" date="2015" name="Fish Shellfish Immunol.">
        <title>Early steps in the European eel (Anguilla anguilla)-Vibrio vulnificus interaction in the gills: Role of the RtxA13 toxin.</title>
        <authorList>
            <person name="Callol A."/>
            <person name="Pajuelo D."/>
            <person name="Ebbesson L."/>
            <person name="Teles M."/>
            <person name="MacKenzie S."/>
            <person name="Amaro C."/>
        </authorList>
    </citation>
    <scope>NUCLEOTIDE SEQUENCE</scope>
</reference>
<dbReference type="AlphaFoldDB" id="A0A0E9X4E2"/>
<protein>
    <submittedName>
        <fullName evidence="1">Uncharacterized protein</fullName>
    </submittedName>
</protein>
<reference evidence="1" key="1">
    <citation type="submission" date="2014-11" db="EMBL/GenBank/DDBJ databases">
        <authorList>
            <person name="Amaro Gonzalez C."/>
        </authorList>
    </citation>
    <scope>NUCLEOTIDE SEQUENCE</scope>
</reference>
<name>A0A0E9X4E2_ANGAN</name>
<accession>A0A0E9X4E2</accession>
<organism evidence="1">
    <name type="scientific">Anguilla anguilla</name>
    <name type="common">European freshwater eel</name>
    <name type="synonym">Muraena anguilla</name>
    <dbReference type="NCBI Taxonomy" id="7936"/>
    <lineage>
        <taxon>Eukaryota</taxon>
        <taxon>Metazoa</taxon>
        <taxon>Chordata</taxon>
        <taxon>Craniata</taxon>
        <taxon>Vertebrata</taxon>
        <taxon>Euteleostomi</taxon>
        <taxon>Actinopterygii</taxon>
        <taxon>Neopterygii</taxon>
        <taxon>Teleostei</taxon>
        <taxon>Anguilliformes</taxon>
        <taxon>Anguillidae</taxon>
        <taxon>Anguilla</taxon>
    </lineage>
</organism>
<proteinExistence type="predicted"/>
<sequence>MPGSIFPILPLPVYTHIHYSVQRSGSGVESAVVLGCSGAIWFNLHIMTNC</sequence>
<dbReference type="EMBL" id="GBXM01011847">
    <property type="protein sequence ID" value="JAH96730.1"/>
    <property type="molecule type" value="Transcribed_RNA"/>
</dbReference>
<evidence type="ECO:0000313" key="1">
    <source>
        <dbReference type="EMBL" id="JAH96730.1"/>
    </source>
</evidence>